<evidence type="ECO:0000256" key="17">
    <source>
        <dbReference type="ARBA" id="ARBA00040123"/>
    </source>
</evidence>
<comment type="catalytic activity">
    <reaction evidence="20">
        <text>hexadecanoyl-CoA + H2O = hexadecanoate + CoA + H(+)</text>
        <dbReference type="Rhea" id="RHEA:16645"/>
        <dbReference type="ChEBI" id="CHEBI:7896"/>
        <dbReference type="ChEBI" id="CHEBI:15377"/>
        <dbReference type="ChEBI" id="CHEBI:15378"/>
        <dbReference type="ChEBI" id="CHEBI:57287"/>
        <dbReference type="ChEBI" id="CHEBI:57379"/>
        <dbReference type="EC" id="3.1.2.2"/>
    </reaction>
    <physiologicalReaction direction="left-to-right" evidence="20">
        <dbReference type="Rhea" id="RHEA:16646"/>
    </physiologicalReaction>
</comment>
<dbReference type="EMBL" id="RSFA01000057">
    <property type="protein sequence ID" value="RSD30673.1"/>
    <property type="molecule type" value="Genomic_DNA"/>
</dbReference>
<keyword evidence="7" id="KW-0378">Hydrolase</keyword>
<comment type="subcellular location">
    <subcellularLocation>
        <location evidence="3">Cell projection</location>
        <location evidence="3">Ruffle membrane</location>
    </subcellularLocation>
    <subcellularLocation>
        <location evidence="2">Cytoplasm</location>
    </subcellularLocation>
    <subcellularLocation>
        <location evidence="1">Membrane</location>
        <topology evidence="1">Peripheral membrane protein</topology>
    </subcellularLocation>
</comment>
<keyword evidence="8" id="KW-0276">Fatty acid metabolism</keyword>
<evidence type="ECO:0000256" key="3">
    <source>
        <dbReference type="ARBA" id="ARBA00004632"/>
    </source>
</evidence>
<evidence type="ECO:0000256" key="9">
    <source>
        <dbReference type="ARBA" id="ARBA00022946"/>
    </source>
</evidence>
<comment type="catalytic activity">
    <reaction evidence="23">
        <text>tetradecanoyl-CoA + H2O = tetradecanoate + CoA + H(+)</text>
        <dbReference type="Rhea" id="RHEA:40119"/>
        <dbReference type="ChEBI" id="CHEBI:15377"/>
        <dbReference type="ChEBI" id="CHEBI:15378"/>
        <dbReference type="ChEBI" id="CHEBI:30807"/>
        <dbReference type="ChEBI" id="CHEBI:57287"/>
        <dbReference type="ChEBI" id="CHEBI:57385"/>
    </reaction>
    <physiologicalReaction direction="left-to-right" evidence="23">
        <dbReference type="Rhea" id="RHEA:40120"/>
    </physiologicalReaction>
</comment>
<evidence type="ECO:0000256" key="19">
    <source>
        <dbReference type="ARBA" id="ARBA00047588"/>
    </source>
</evidence>
<feature type="domain" description="Thioesterase" evidence="24">
    <location>
        <begin position="56"/>
        <end position="140"/>
    </location>
</feature>
<evidence type="ECO:0000256" key="23">
    <source>
        <dbReference type="ARBA" id="ARBA00048180"/>
    </source>
</evidence>
<comment type="catalytic activity">
    <reaction evidence="21">
        <text>decanoyl-CoA + H2O = decanoate + CoA + H(+)</text>
        <dbReference type="Rhea" id="RHEA:40059"/>
        <dbReference type="ChEBI" id="CHEBI:15377"/>
        <dbReference type="ChEBI" id="CHEBI:15378"/>
        <dbReference type="ChEBI" id="CHEBI:27689"/>
        <dbReference type="ChEBI" id="CHEBI:57287"/>
        <dbReference type="ChEBI" id="CHEBI:61430"/>
    </reaction>
    <physiologicalReaction direction="left-to-right" evidence="21">
        <dbReference type="Rhea" id="RHEA:40060"/>
    </physiologicalReaction>
</comment>
<dbReference type="EC" id="3.1.2.2" evidence="16"/>
<dbReference type="Gene3D" id="3.10.129.10">
    <property type="entry name" value="Hotdog Thioesterase"/>
    <property type="match status" value="1"/>
</dbReference>
<sequence>MEPKKSFQEQIPNNHCFGCGPQNEQGLKIHSYWNGENESVCSFTPLQHHSAGPLHFLNGGIISTIIDCHCVCTAIAKGYKMRSRNIGIGETVWFATGNLDIKFLKPVPIDSDVQLIASISEAKDHKIMLNCDLFSGGDLCCQSTIIAVKVPNEWFEPRS</sequence>
<evidence type="ECO:0000256" key="14">
    <source>
        <dbReference type="ARBA" id="ARBA00037002"/>
    </source>
</evidence>
<evidence type="ECO:0000256" key="18">
    <source>
        <dbReference type="ARBA" id="ARBA00043210"/>
    </source>
</evidence>
<evidence type="ECO:0000313" key="25">
    <source>
        <dbReference type="EMBL" id="RSD30673.1"/>
    </source>
</evidence>
<dbReference type="AlphaFoldDB" id="A0A427U1Y1"/>
<dbReference type="GO" id="GO:0016020">
    <property type="term" value="C:membrane"/>
    <property type="evidence" value="ECO:0007669"/>
    <property type="project" value="UniProtKB-SubCell"/>
</dbReference>
<keyword evidence="6" id="KW-0053">Apoptosis</keyword>
<dbReference type="SUPFAM" id="SSF54637">
    <property type="entry name" value="Thioesterase/thiol ester dehydrase-isomerase"/>
    <property type="match status" value="1"/>
</dbReference>
<dbReference type="PANTHER" id="PTHR12418">
    <property type="entry name" value="ACYL-COENZYME A THIOESTERASE THEM4"/>
    <property type="match status" value="1"/>
</dbReference>
<comment type="catalytic activity">
    <reaction evidence="22">
        <text>dodecanoyl-CoA + H2O = dodecanoate + CoA + H(+)</text>
        <dbReference type="Rhea" id="RHEA:30135"/>
        <dbReference type="ChEBI" id="CHEBI:15377"/>
        <dbReference type="ChEBI" id="CHEBI:15378"/>
        <dbReference type="ChEBI" id="CHEBI:18262"/>
        <dbReference type="ChEBI" id="CHEBI:57287"/>
        <dbReference type="ChEBI" id="CHEBI:57375"/>
    </reaction>
    <physiologicalReaction direction="left-to-right" evidence="22">
        <dbReference type="Rhea" id="RHEA:30136"/>
    </physiologicalReaction>
</comment>
<dbReference type="GO" id="GO:0016790">
    <property type="term" value="F:thiolester hydrolase activity"/>
    <property type="evidence" value="ECO:0007669"/>
    <property type="project" value="UniProtKB-ARBA"/>
</dbReference>
<dbReference type="PANTHER" id="PTHR12418:SF19">
    <property type="entry name" value="ACYL-COENZYME A THIOESTERASE THEM4"/>
    <property type="match status" value="1"/>
</dbReference>
<keyword evidence="26" id="KW-1185">Reference proteome</keyword>
<keyword evidence="9" id="KW-0809">Transit peptide</keyword>
<evidence type="ECO:0000256" key="7">
    <source>
        <dbReference type="ARBA" id="ARBA00022801"/>
    </source>
</evidence>
<name>A0A427U1Y1_9VIBR</name>
<evidence type="ECO:0000256" key="16">
    <source>
        <dbReference type="ARBA" id="ARBA00038848"/>
    </source>
</evidence>
<evidence type="ECO:0000256" key="22">
    <source>
        <dbReference type="ARBA" id="ARBA00048074"/>
    </source>
</evidence>
<comment type="catalytic activity">
    <reaction evidence="14">
        <text>(9Z)-octadecenoyl-CoA + H2O = (9Z)-octadecenoate + CoA + H(+)</text>
        <dbReference type="Rhea" id="RHEA:40139"/>
        <dbReference type="ChEBI" id="CHEBI:15377"/>
        <dbReference type="ChEBI" id="CHEBI:15378"/>
        <dbReference type="ChEBI" id="CHEBI:30823"/>
        <dbReference type="ChEBI" id="CHEBI:57287"/>
        <dbReference type="ChEBI" id="CHEBI:57387"/>
    </reaction>
    <physiologicalReaction direction="left-to-right" evidence="14">
        <dbReference type="Rhea" id="RHEA:40140"/>
    </physiologicalReaction>
</comment>
<organism evidence="25 26">
    <name type="scientific">Vibrio pectenicida</name>
    <dbReference type="NCBI Taxonomy" id="62763"/>
    <lineage>
        <taxon>Bacteria</taxon>
        <taxon>Pseudomonadati</taxon>
        <taxon>Pseudomonadota</taxon>
        <taxon>Gammaproteobacteria</taxon>
        <taxon>Vibrionales</taxon>
        <taxon>Vibrionaceae</taxon>
        <taxon>Vibrio</taxon>
    </lineage>
</organism>
<dbReference type="InterPro" id="IPR052365">
    <property type="entry name" value="THEM4/THEM5_acyl-CoA_thioest"/>
</dbReference>
<evidence type="ECO:0000256" key="15">
    <source>
        <dbReference type="ARBA" id="ARBA00038456"/>
    </source>
</evidence>
<evidence type="ECO:0000256" key="20">
    <source>
        <dbReference type="ARBA" id="ARBA00047734"/>
    </source>
</evidence>
<comment type="catalytic activity">
    <reaction evidence="19">
        <text>octanoyl-CoA + H2O = octanoate + CoA + H(+)</text>
        <dbReference type="Rhea" id="RHEA:30143"/>
        <dbReference type="ChEBI" id="CHEBI:15377"/>
        <dbReference type="ChEBI" id="CHEBI:15378"/>
        <dbReference type="ChEBI" id="CHEBI:25646"/>
        <dbReference type="ChEBI" id="CHEBI:57287"/>
        <dbReference type="ChEBI" id="CHEBI:57386"/>
    </reaction>
    <physiologicalReaction direction="left-to-right" evidence="19">
        <dbReference type="Rhea" id="RHEA:30144"/>
    </physiologicalReaction>
</comment>
<comment type="caution">
    <text evidence="25">The sequence shown here is derived from an EMBL/GenBank/DDBJ whole genome shotgun (WGS) entry which is preliminary data.</text>
</comment>
<reference evidence="25 26" key="1">
    <citation type="submission" date="2018-12" db="EMBL/GenBank/DDBJ databases">
        <title>Genomic taxonomy of the Vibrionaceae family.</title>
        <authorList>
            <person name="Gomez-Gil B."/>
            <person name="Enciso-Ibarra K."/>
        </authorList>
    </citation>
    <scope>NUCLEOTIDE SEQUENCE [LARGE SCALE GENOMIC DNA]</scope>
    <source>
        <strain evidence="25 26">CAIM 594</strain>
    </source>
</reference>
<keyword evidence="4" id="KW-1003">Cell membrane</keyword>
<evidence type="ECO:0000256" key="1">
    <source>
        <dbReference type="ARBA" id="ARBA00004170"/>
    </source>
</evidence>
<evidence type="ECO:0000256" key="12">
    <source>
        <dbReference type="ARBA" id="ARBA00023273"/>
    </source>
</evidence>
<dbReference type="RefSeq" id="WP_125322131.1">
    <property type="nucleotide sequence ID" value="NZ_AP024890.1"/>
</dbReference>
<evidence type="ECO:0000259" key="24">
    <source>
        <dbReference type="Pfam" id="PF03061"/>
    </source>
</evidence>
<keyword evidence="5" id="KW-0963">Cytoplasm</keyword>
<dbReference type="Pfam" id="PF03061">
    <property type="entry name" value="4HBT"/>
    <property type="match status" value="1"/>
</dbReference>
<keyword evidence="12" id="KW-0966">Cell projection</keyword>
<dbReference type="InterPro" id="IPR006683">
    <property type="entry name" value="Thioestr_dom"/>
</dbReference>
<dbReference type="InterPro" id="IPR029069">
    <property type="entry name" value="HotDog_dom_sf"/>
</dbReference>
<evidence type="ECO:0000256" key="4">
    <source>
        <dbReference type="ARBA" id="ARBA00022475"/>
    </source>
</evidence>
<evidence type="ECO:0000256" key="2">
    <source>
        <dbReference type="ARBA" id="ARBA00004496"/>
    </source>
</evidence>
<comment type="catalytic activity">
    <reaction evidence="13">
        <text>(5Z,8Z,11Z,14Z)-eicosatetraenoyl-CoA + H2O = (5Z,8Z,11Z,14Z)-eicosatetraenoate + CoA + H(+)</text>
        <dbReference type="Rhea" id="RHEA:40151"/>
        <dbReference type="ChEBI" id="CHEBI:15377"/>
        <dbReference type="ChEBI" id="CHEBI:15378"/>
        <dbReference type="ChEBI" id="CHEBI:32395"/>
        <dbReference type="ChEBI" id="CHEBI:57287"/>
        <dbReference type="ChEBI" id="CHEBI:57368"/>
    </reaction>
    <physiologicalReaction direction="left-to-right" evidence="13">
        <dbReference type="Rhea" id="RHEA:40152"/>
    </physiologicalReaction>
</comment>
<evidence type="ECO:0000313" key="26">
    <source>
        <dbReference type="Proteomes" id="UP000269041"/>
    </source>
</evidence>
<dbReference type="Proteomes" id="UP000269041">
    <property type="component" value="Unassembled WGS sequence"/>
</dbReference>
<dbReference type="GO" id="GO:0005737">
    <property type="term" value="C:cytoplasm"/>
    <property type="evidence" value="ECO:0007669"/>
    <property type="project" value="UniProtKB-SubCell"/>
</dbReference>
<keyword evidence="11" id="KW-0472">Membrane</keyword>
<keyword evidence="10" id="KW-0443">Lipid metabolism</keyword>
<evidence type="ECO:0000256" key="10">
    <source>
        <dbReference type="ARBA" id="ARBA00023098"/>
    </source>
</evidence>
<proteinExistence type="inferred from homology"/>
<evidence type="ECO:0000256" key="6">
    <source>
        <dbReference type="ARBA" id="ARBA00022703"/>
    </source>
</evidence>
<evidence type="ECO:0000256" key="5">
    <source>
        <dbReference type="ARBA" id="ARBA00022490"/>
    </source>
</evidence>
<gene>
    <name evidence="25" type="ORF">EJA03_12790</name>
</gene>
<protein>
    <recommendedName>
        <fullName evidence="17">Acyl-coenzyme A thioesterase THEM4</fullName>
        <ecNumber evidence="16">3.1.2.2</ecNumber>
    </recommendedName>
    <alternativeName>
        <fullName evidence="18">Thioesterase superfamily member 4</fullName>
    </alternativeName>
</protein>
<evidence type="ECO:0000256" key="8">
    <source>
        <dbReference type="ARBA" id="ARBA00022832"/>
    </source>
</evidence>
<comment type="similarity">
    <text evidence="15">Belongs to the THEM4/THEM5 thioesterase family.</text>
</comment>
<accession>A0A427U1Y1</accession>
<dbReference type="GO" id="GO:0006631">
    <property type="term" value="P:fatty acid metabolic process"/>
    <property type="evidence" value="ECO:0007669"/>
    <property type="project" value="UniProtKB-KW"/>
</dbReference>
<evidence type="ECO:0000256" key="11">
    <source>
        <dbReference type="ARBA" id="ARBA00023136"/>
    </source>
</evidence>
<evidence type="ECO:0000256" key="21">
    <source>
        <dbReference type="ARBA" id="ARBA00047969"/>
    </source>
</evidence>
<dbReference type="OrthoDB" id="9792301at2"/>
<evidence type="ECO:0000256" key="13">
    <source>
        <dbReference type="ARBA" id="ARBA00035852"/>
    </source>
</evidence>